<dbReference type="PRINTS" id="PR00385">
    <property type="entry name" value="P450"/>
</dbReference>
<comment type="pathway">
    <text evidence="2">Secondary metabolite biosynthesis.</text>
</comment>
<protein>
    <submittedName>
        <fullName evidence="11">Cytochrome P450</fullName>
    </submittedName>
</protein>
<dbReference type="InterPro" id="IPR002401">
    <property type="entry name" value="Cyt_P450_E_grp-I"/>
</dbReference>
<dbReference type="PANTHER" id="PTHR46300">
    <property type="entry name" value="P450, PUTATIVE (EUROFUNG)-RELATED-RELATED"/>
    <property type="match status" value="1"/>
</dbReference>
<dbReference type="PRINTS" id="PR00463">
    <property type="entry name" value="EP450I"/>
</dbReference>
<evidence type="ECO:0000256" key="5">
    <source>
        <dbReference type="ARBA" id="ARBA00022723"/>
    </source>
</evidence>
<keyword evidence="5 9" id="KW-0479">Metal-binding</keyword>
<dbReference type="Proteomes" id="UP000053477">
    <property type="component" value="Unassembled WGS sequence"/>
</dbReference>
<dbReference type="GO" id="GO:0004497">
    <property type="term" value="F:monooxygenase activity"/>
    <property type="evidence" value="ECO:0007669"/>
    <property type="project" value="UniProtKB-KW"/>
</dbReference>
<dbReference type="InterPro" id="IPR050364">
    <property type="entry name" value="Cytochrome_P450_fung"/>
</dbReference>
<keyword evidence="7 9" id="KW-0408">Iron</keyword>
<dbReference type="CDD" id="cd11065">
    <property type="entry name" value="CYP64-like"/>
    <property type="match status" value="1"/>
</dbReference>
<evidence type="ECO:0000313" key="12">
    <source>
        <dbReference type="Proteomes" id="UP000053477"/>
    </source>
</evidence>
<evidence type="ECO:0000256" key="7">
    <source>
        <dbReference type="ARBA" id="ARBA00023004"/>
    </source>
</evidence>
<dbReference type="GO" id="GO:0016705">
    <property type="term" value="F:oxidoreductase activity, acting on paired donors, with incorporation or reduction of molecular oxygen"/>
    <property type="evidence" value="ECO:0007669"/>
    <property type="project" value="InterPro"/>
</dbReference>
<keyword evidence="4 9" id="KW-0349">Heme</keyword>
<dbReference type="PROSITE" id="PS00086">
    <property type="entry name" value="CYTOCHROME_P450"/>
    <property type="match status" value="1"/>
</dbReference>
<evidence type="ECO:0000313" key="11">
    <source>
        <dbReference type="EMBL" id="KLO13432.1"/>
    </source>
</evidence>
<proteinExistence type="inferred from homology"/>
<evidence type="ECO:0000256" key="3">
    <source>
        <dbReference type="ARBA" id="ARBA00010617"/>
    </source>
</evidence>
<evidence type="ECO:0000256" key="6">
    <source>
        <dbReference type="ARBA" id="ARBA00023002"/>
    </source>
</evidence>
<dbReference type="STRING" id="27342.A0A0H2RPE2"/>
<dbReference type="InterPro" id="IPR036396">
    <property type="entry name" value="Cyt_P450_sf"/>
</dbReference>
<dbReference type="Pfam" id="PF00067">
    <property type="entry name" value="p450"/>
    <property type="match status" value="1"/>
</dbReference>
<feature type="binding site" description="axial binding residue" evidence="9">
    <location>
        <position position="437"/>
    </location>
    <ligand>
        <name>heme</name>
        <dbReference type="ChEBI" id="CHEBI:30413"/>
    </ligand>
    <ligandPart>
        <name>Fe</name>
        <dbReference type="ChEBI" id="CHEBI:18248"/>
    </ligandPart>
</feature>
<accession>A0A0H2RPE2</accession>
<dbReference type="GO" id="GO:0020037">
    <property type="term" value="F:heme binding"/>
    <property type="evidence" value="ECO:0007669"/>
    <property type="project" value="InterPro"/>
</dbReference>
<dbReference type="Gene3D" id="1.10.630.10">
    <property type="entry name" value="Cytochrome P450"/>
    <property type="match status" value="1"/>
</dbReference>
<evidence type="ECO:0000256" key="9">
    <source>
        <dbReference type="PIRSR" id="PIRSR602401-1"/>
    </source>
</evidence>
<dbReference type="EMBL" id="KQ085959">
    <property type="protein sequence ID" value="KLO13432.1"/>
    <property type="molecule type" value="Genomic_DNA"/>
</dbReference>
<evidence type="ECO:0000256" key="4">
    <source>
        <dbReference type="ARBA" id="ARBA00022617"/>
    </source>
</evidence>
<dbReference type="PANTHER" id="PTHR46300:SF5">
    <property type="entry name" value="CYTOCHROME P450"/>
    <property type="match status" value="1"/>
</dbReference>
<name>A0A0H2RPE2_9AGAM</name>
<dbReference type="InterPro" id="IPR017972">
    <property type="entry name" value="Cyt_P450_CS"/>
</dbReference>
<reference evidence="11 12" key="1">
    <citation type="submission" date="2015-04" db="EMBL/GenBank/DDBJ databases">
        <title>Complete genome sequence of Schizopora paradoxa KUC8140, a cosmopolitan wood degrader in East Asia.</title>
        <authorList>
            <consortium name="DOE Joint Genome Institute"/>
            <person name="Min B."/>
            <person name="Park H."/>
            <person name="Jang Y."/>
            <person name="Kim J.-J."/>
            <person name="Kim K.H."/>
            <person name="Pangilinan J."/>
            <person name="Lipzen A."/>
            <person name="Riley R."/>
            <person name="Grigoriev I.V."/>
            <person name="Spatafora J.W."/>
            <person name="Choi I.-G."/>
        </authorList>
    </citation>
    <scope>NUCLEOTIDE SEQUENCE [LARGE SCALE GENOMIC DNA]</scope>
    <source>
        <strain evidence="11 12">KUC8140</strain>
    </source>
</reference>
<dbReference type="SUPFAM" id="SSF48264">
    <property type="entry name" value="Cytochrome P450"/>
    <property type="match status" value="1"/>
</dbReference>
<evidence type="ECO:0000256" key="2">
    <source>
        <dbReference type="ARBA" id="ARBA00005179"/>
    </source>
</evidence>
<evidence type="ECO:0000256" key="10">
    <source>
        <dbReference type="RuleBase" id="RU000461"/>
    </source>
</evidence>
<comment type="cofactor">
    <cofactor evidence="1 9">
        <name>heme</name>
        <dbReference type="ChEBI" id="CHEBI:30413"/>
    </cofactor>
</comment>
<comment type="similarity">
    <text evidence="3 10">Belongs to the cytochrome P450 family.</text>
</comment>
<organism evidence="11 12">
    <name type="scientific">Schizopora paradoxa</name>
    <dbReference type="NCBI Taxonomy" id="27342"/>
    <lineage>
        <taxon>Eukaryota</taxon>
        <taxon>Fungi</taxon>
        <taxon>Dikarya</taxon>
        <taxon>Basidiomycota</taxon>
        <taxon>Agaricomycotina</taxon>
        <taxon>Agaricomycetes</taxon>
        <taxon>Hymenochaetales</taxon>
        <taxon>Schizoporaceae</taxon>
        <taxon>Schizopora</taxon>
    </lineage>
</organism>
<keyword evidence="12" id="KW-1185">Reference proteome</keyword>
<keyword evidence="6 10" id="KW-0560">Oxidoreductase</keyword>
<dbReference type="GO" id="GO:0005506">
    <property type="term" value="F:iron ion binding"/>
    <property type="evidence" value="ECO:0007669"/>
    <property type="project" value="InterPro"/>
</dbReference>
<dbReference type="AlphaFoldDB" id="A0A0H2RPE2"/>
<dbReference type="OrthoDB" id="1055148at2759"/>
<evidence type="ECO:0000256" key="8">
    <source>
        <dbReference type="ARBA" id="ARBA00023033"/>
    </source>
</evidence>
<evidence type="ECO:0000256" key="1">
    <source>
        <dbReference type="ARBA" id="ARBA00001971"/>
    </source>
</evidence>
<keyword evidence="8 10" id="KW-0503">Monooxygenase</keyword>
<gene>
    <name evidence="11" type="ORF">SCHPADRAFT_940354</name>
</gene>
<dbReference type="InParanoid" id="A0A0H2RPE2"/>
<sequence length="520" mass="59172">MLDSKSMWMDVFRIVAPAIFLYLWRRRTPRRPPGPKRLPIIGSLLQMPSTSLWEKALEWRRSYGDLVYLENLGKPMLIINSYEAAVELLGDRSSKYSSRPHLVMAIDMEGWGWNLVMAPYDDRLRKGRAYQHRFFNSRETANLLGAQLSEARRAVKNILENPSKYKEEISRLLGGLIMLNVYGHRITSDDRFVKLGVSTVEYVGGTEKYFWLDFFPLLKYLPGWFPGVNFPRVAKEARKVSHALLHEPHDVTKRRFQEGTSKECMTTILLAENTREDGSIFEEDQIREAAASAFAGGVHTTSTAIMTFVLGMLKNPKAQRLGQSEIDRVVGFDRLPTFEDKDNLPYVQAICEEVLRYASVAPLGFPHYSTEDDVYQGYHIPAGTTVMPNQWAMSYNPEVHEEPFAFRPERWLPREDGKETNRVLPHNYSFGFGRRACVGQKWAEHLLFITAATFLATCNIEKEIGNDGKPIEPNDQYGSGFARSLGASKCKITSRSKKVSSLLEAAVFSDFGAKGELEAW</sequence>
<dbReference type="InterPro" id="IPR001128">
    <property type="entry name" value="Cyt_P450"/>
</dbReference>